<comment type="cofactor">
    <cofactor evidence="1">
        <name>Mn(2+)</name>
        <dbReference type="ChEBI" id="CHEBI:29035"/>
    </cofactor>
</comment>
<dbReference type="InterPro" id="IPR004215">
    <property type="entry name" value="GSHS_N"/>
</dbReference>
<keyword evidence="7 10" id="KW-0067">ATP-binding</keyword>
<dbReference type="PANTHER" id="PTHR21621:SF4">
    <property type="entry name" value="GLUTATHIONE SYNTHETASE"/>
    <property type="match status" value="1"/>
</dbReference>
<proteinExistence type="inferred from homology"/>
<dbReference type="Proteomes" id="UP000078200">
    <property type="component" value="Unassembled WGS sequence"/>
</dbReference>
<evidence type="ECO:0000256" key="3">
    <source>
        <dbReference type="ARBA" id="ARBA00022598"/>
    </source>
</evidence>
<keyword evidence="8" id="KW-0460">Magnesium</keyword>
<evidence type="ECO:0000256" key="9">
    <source>
        <dbReference type="ARBA" id="ARBA00023211"/>
    </source>
</evidence>
<dbReference type="SUPFAM" id="SSF52440">
    <property type="entry name" value="PreATP-grasp domain"/>
    <property type="match status" value="1"/>
</dbReference>
<evidence type="ECO:0000256" key="2">
    <source>
        <dbReference type="ARBA" id="ARBA00001946"/>
    </source>
</evidence>
<feature type="domain" description="BON" evidence="12">
    <location>
        <begin position="123"/>
        <end position="192"/>
    </location>
</feature>
<dbReference type="NCBIfam" id="TIGR01380">
    <property type="entry name" value="glut_syn"/>
    <property type="match status" value="1"/>
</dbReference>
<dbReference type="VEuPathDB" id="VectorBase:GAUT039754"/>
<keyword evidence="3" id="KW-0436">Ligase</keyword>
<keyword evidence="9" id="KW-0464">Manganese</keyword>
<dbReference type="Gene3D" id="3.30.470.20">
    <property type="entry name" value="ATP-grasp fold, B domain"/>
    <property type="match status" value="1"/>
</dbReference>
<dbReference type="GO" id="GO:0046872">
    <property type="term" value="F:metal ion binding"/>
    <property type="evidence" value="ECO:0007669"/>
    <property type="project" value="UniProtKB-KW"/>
</dbReference>
<dbReference type="AlphaFoldDB" id="A0A1A9VKF3"/>
<organism evidence="14 15">
    <name type="scientific">Glossina austeni</name>
    <name type="common">Savannah tsetse fly</name>
    <dbReference type="NCBI Taxonomy" id="7395"/>
    <lineage>
        <taxon>Eukaryota</taxon>
        <taxon>Metazoa</taxon>
        <taxon>Ecdysozoa</taxon>
        <taxon>Arthropoda</taxon>
        <taxon>Hexapoda</taxon>
        <taxon>Insecta</taxon>
        <taxon>Pterygota</taxon>
        <taxon>Neoptera</taxon>
        <taxon>Endopterygota</taxon>
        <taxon>Diptera</taxon>
        <taxon>Brachycera</taxon>
        <taxon>Muscomorpha</taxon>
        <taxon>Hippoboscoidea</taxon>
        <taxon>Glossinidae</taxon>
        <taxon>Glossina</taxon>
    </lineage>
</organism>
<evidence type="ECO:0000256" key="1">
    <source>
        <dbReference type="ARBA" id="ARBA00001936"/>
    </source>
</evidence>
<dbReference type="SUPFAM" id="SSF56059">
    <property type="entry name" value="Glutathione synthetase ATP-binding domain-like"/>
    <property type="match status" value="1"/>
</dbReference>
<evidence type="ECO:0000259" key="12">
    <source>
        <dbReference type="PROSITE" id="PS50914"/>
    </source>
</evidence>
<comment type="cofactor">
    <cofactor evidence="2">
        <name>Mg(2+)</name>
        <dbReference type="ChEBI" id="CHEBI:18420"/>
    </cofactor>
</comment>
<dbReference type="InterPro" id="IPR004218">
    <property type="entry name" value="GSHS_ATP-bd"/>
</dbReference>
<feature type="domain" description="BON" evidence="12">
    <location>
        <begin position="46"/>
        <end position="112"/>
    </location>
</feature>
<keyword evidence="11" id="KW-0732">Signal</keyword>
<evidence type="ECO:0008006" key="16">
    <source>
        <dbReference type="Google" id="ProtNLM"/>
    </source>
</evidence>
<dbReference type="EnsemblMetazoa" id="GAUT039754-RA">
    <property type="protein sequence ID" value="GAUT039754-PA"/>
    <property type="gene ID" value="GAUT039754"/>
</dbReference>
<evidence type="ECO:0000256" key="10">
    <source>
        <dbReference type="PROSITE-ProRule" id="PRU00409"/>
    </source>
</evidence>
<dbReference type="InterPro" id="IPR011761">
    <property type="entry name" value="ATP-grasp"/>
</dbReference>
<evidence type="ECO:0000256" key="7">
    <source>
        <dbReference type="ARBA" id="ARBA00022840"/>
    </source>
</evidence>
<evidence type="ECO:0000256" key="4">
    <source>
        <dbReference type="ARBA" id="ARBA00022684"/>
    </source>
</evidence>
<dbReference type="Pfam" id="PF04972">
    <property type="entry name" value="BON"/>
    <property type="match status" value="1"/>
</dbReference>
<evidence type="ECO:0000256" key="11">
    <source>
        <dbReference type="SAM" id="SignalP"/>
    </source>
</evidence>
<dbReference type="InterPro" id="IPR006284">
    <property type="entry name" value="Glut_synth_pro"/>
</dbReference>
<dbReference type="NCBIfam" id="NF003573">
    <property type="entry name" value="PRK05246.1"/>
    <property type="match status" value="1"/>
</dbReference>
<evidence type="ECO:0000256" key="5">
    <source>
        <dbReference type="ARBA" id="ARBA00022723"/>
    </source>
</evidence>
<feature type="domain" description="ATP-grasp" evidence="13">
    <location>
        <begin position="293"/>
        <end position="476"/>
    </location>
</feature>
<dbReference type="InterPro" id="IPR014004">
    <property type="entry name" value="Transpt-assoc_nodulatn_dom_bac"/>
</dbReference>
<dbReference type="PROSITE" id="PS50975">
    <property type="entry name" value="ATP_GRASP"/>
    <property type="match status" value="1"/>
</dbReference>
<keyword evidence="15" id="KW-1185">Reference proteome</keyword>
<evidence type="ECO:0000259" key="13">
    <source>
        <dbReference type="PROSITE" id="PS50975"/>
    </source>
</evidence>
<evidence type="ECO:0000313" key="15">
    <source>
        <dbReference type="Proteomes" id="UP000078200"/>
    </source>
</evidence>
<name>A0A1A9VKF3_GLOAU</name>
<dbReference type="PANTHER" id="PTHR21621">
    <property type="entry name" value="RIBOSOMAL PROTEIN S6 MODIFICATION PROTEIN"/>
    <property type="match status" value="1"/>
</dbReference>
<dbReference type="Pfam" id="PF02955">
    <property type="entry name" value="GSH-S_ATP"/>
    <property type="match status" value="1"/>
</dbReference>
<dbReference type="InterPro" id="IPR013815">
    <property type="entry name" value="ATP_grasp_subdomain_1"/>
</dbReference>
<sequence>MRLITSFLLAIFLITQSGCTTLIIGGVVATATAITMQDKSLGNIIDDTTMVIRINKGLLKHGLFSSIKVKVSEGRVLLIGSVDTPEKQLTAEKIAWQQKEIKEVINEIRVIPIQMASMLDTTVDGMITAEIRTRLLGKRNIKSINYSVNTVDRVVYLMGIAQNKAELKAVISIARKVKGVKQVMDENINFETDTTFVLIKEAQRRGHEVFVYAPNNLALKLNHPIALAQKVSIDDFSFISKEDVAINLNEMDIIFIRQDPPFDMRYITTTYILEKTSALVINNPTEIRNCPEKLITSLFPELIPPTLITENISMIRDFYCSYKDIILKPLYSYGGNDVIRIRDENSIQVVVDLMIAKYECPVIVQSFCKNIDKDKRILLLYGQPIGVIKRVPKVSGEIRTNMRLGASFEPAQMNDRDNQICNKIGPELKKRGLIFVGIDIIDDFLLEINTTSPTGVVYINKLYNISLEKDLWDVFEEKASSHQLNL</sequence>
<dbReference type="PROSITE" id="PS50914">
    <property type="entry name" value="BON"/>
    <property type="match status" value="2"/>
</dbReference>
<evidence type="ECO:0000313" key="14">
    <source>
        <dbReference type="EnsemblMetazoa" id="GAUT039754-PA"/>
    </source>
</evidence>
<dbReference type="GO" id="GO:0004363">
    <property type="term" value="F:glutathione synthase activity"/>
    <property type="evidence" value="ECO:0007669"/>
    <property type="project" value="InterPro"/>
</dbReference>
<feature type="signal peptide" evidence="11">
    <location>
        <begin position="1"/>
        <end position="19"/>
    </location>
</feature>
<dbReference type="Gene3D" id="3.40.50.20">
    <property type="match status" value="1"/>
</dbReference>
<dbReference type="InterPro" id="IPR007055">
    <property type="entry name" value="BON_dom"/>
</dbReference>
<keyword evidence="6 10" id="KW-0547">Nucleotide-binding</keyword>
<keyword evidence="4" id="KW-0317">Glutathione biosynthesis</keyword>
<evidence type="ECO:0000256" key="6">
    <source>
        <dbReference type="ARBA" id="ARBA00022741"/>
    </source>
</evidence>
<feature type="chain" id="PRO_5008399449" description="Glutathione synthase" evidence="11">
    <location>
        <begin position="20"/>
        <end position="486"/>
    </location>
</feature>
<dbReference type="GO" id="GO:0005524">
    <property type="term" value="F:ATP binding"/>
    <property type="evidence" value="ECO:0007669"/>
    <property type="project" value="UniProtKB-UniRule"/>
</dbReference>
<keyword evidence="5" id="KW-0479">Metal-binding</keyword>
<dbReference type="Gene3D" id="3.30.1340.30">
    <property type="match status" value="1"/>
</dbReference>
<protein>
    <recommendedName>
        <fullName evidence="16">Glutathione synthase</fullName>
    </recommendedName>
</protein>
<dbReference type="Pfam" id="PF02951">
    <property type="entry name" value="GSH-S_N"/>
    <property type="match status" value="1"/>
</dbReference>
<dbReference type="HAMAP" id="MF_00162">
    <property type="entry name" value="GSH_S"/>
    <property type="match status" value="1"/>
</dbReference>
<dbReference type="GO" id="GO:0005737">
    <property type="term" value="C:cytoplasm"/>
    <property type="evidence" value="ECO:0007669"/>
    <property type="project" value="TreeGrafter"/>
</dbReference>
<dbReference type="SMART" id="SM00749">
    <property type="entry name" value="BON"/>
    <property type="match status" value="2"/>
</dbReference>
<dbReference type="InterPro" id="IPR016185">
    <property type="entry name" value="PreATP-grasp_dom_sf"/>
</dbReference>
<reference evidence="14" key="1">
    <citation type="submission" date="2020-05" db="UniProtKB">
        <authorList>
            <consortium name="EnsemblMetazoa"/>
        </authorList>
    </citation>
    <scope>IDENTIFICATION</scope>
    <source>
        <strain evidence="14">TTRI</strain>
    </source>
</reference>
<evidence type="ECO:0000256" key="8">
    <source>
        <dbReference type="ARBA" id="ARBA00022842"/>
    </source>
</evidence>
<accession>A0A1A9VKF3</accession>
<dbReference type="Gene3D" id="3.30.1490.20">
    <property type="entry name" value="ATP-grasp fold, A domain"/>
    <property type="match status" value="1"/>
</dbReference>